<dbReference type="Gene3D" id="2.40.50.140">
    <property type="entry name" value="Nucleic acid-binding proteins"/>
    <property type="match status" value="1"/>
</dbReference>
<dbReference type="InterPro" id="IPR036267">
    <property type="entry name" value="RuvA_C_sf"/>
</dbReference>
<evidence type="ECO:0000259" key="6">
    <source>
        <dbReference type="SMART" id="SM00278"/>
    </source>
</evidence>
<dbReference type="GO" id="GO:0006310">
    <property type="term" value="P:DNA recombination"/>
    <property type="evidence" value="ECO:0007669"/>
    <property type="project" value="UniProtKB-KW"/>
</dbReference>
<evidence type="ECO:0000256" key="5">
    <source>
        <dbReference type="ARBA" id="ARBA00023204"/>
    </source>
</evidence>
<dbReference type="InterPro" id="IPR000085">
    <property type="entry name" value="RuvA"/>
</dbReference>
<dbReference type="SMART" id="SM00278">
    <property type="entry name" value="HhH1"/>
    <property type="match status" value="2"/>
</dbReference>
<evidence type="ECO:0000256" key="2">
    <source>
        <dbReference type="ARBA" id="ARBA00022763"/>
    </source>
</evidence>
<dbReference type="InterPro" id="IPR010994">
    <property type="entry name" value="RuvA_2-like"/>
</dbReference>
<keyword evidence="3" id="KW-0238">DNA-binding</keyword>
<accession>A0A6A7GCX5</accession>
<dbReference type="Gene3D" id="1.10.150.20">
    <property type="entry name" value="5' to 3' exonuclease, C-terminal subdomain"/>
    <property type="match status" value="1"/>
</dbReference>
<dbReference type="Pfam" id="PF14520">
    <property type="entry name" value="HHH_5"/>
    <property type="match status" value="1"/>
</dbReference>
<dbReference type="Pfam" id="PF01330">
    <property type="entry name" value="RuvA_N"/>
    <property type="match status" value="1"/>
</dbReference>
<keyword evidence="5" id="KW-0234">DNA repair</keyword>
<dbReference type="GO" id="GO:0009378">
    <property type="term" value="F:four-way junction helicase activity"/>
    <property type="evidence" value="ECO:0007669"/>
    <property type="project" value="InterPro"/>
</dbReference>
<dbReference type="InterPro" id="IPR011114">
    <property type="entry name" value="RuvA_C"/>
</dbReference>
<reference evidence="7" key="1">
    <citation type="submission" date="2017-11" db="EMBL/GenBank/DDBJ databases">
        <title>The sensing device of the deep-sea amphipod.</title>
        <authorList>
            <person name="Kobayashi H."/>
            <person name="Nagahama T."/>
            <person name="Arai W."/>
            <person name="Sasagawa Y."/>
            <person name="Umeda M."/>
            <person name="Hayashi T."/>
            <person name="Nikaido I."/>
            <person name="Watanabe H."/>
            <person name="Oguri K."/>
            <person name="Kitazato H."/>
            <person name="Fujioka K."/>
            <person name="Kido Y."/>
            <person name="Takami H."/>
        </authorList>
    </citation>
    <scope>NUCLEOTIDE SEQUENCE</scope>
    <source>
        <tissue evidence="7">Whole body</tissue>
    </source>
</reference>
<protein>
    <submittedName>
        <fullName evidence="7">Holliday junction branch migration protein RuvA</fullName>
    </submittedName>
</protein>
<dbReference type="InterPro" id="IPR012340">
    <property type="entry name" value="NA-bd_OB-fold"/>
</dbReference>
<evidence type="ECO:0000256" key="4">
    <source>
        <dbReference type="ARBA" id="ARBA00023172"/>
    </source>
</evidence>
<dbReference type="EMBL" id="IACT01009320">
    <property type="protein sequence ID" value="LAC28430.1"/>
    <property type="molecule type" value="mRNA"/>
</dbReference>
<dbReference type="Pfam" id="PF07499">
    <property type="entry name" value="RuvA_C"/>
    <property type="match status" value="1"/>
</dbReference>
<dbReference type="Gene3D" id="1.10.8.10">
    <property type="entry name" value="DNA helicase RuvA subunit, C-terminal domain"/>
    <property type="match status" value="1"/>
</dbReference>
<keyword evidence="2" id="KW-0227">DNA damage</keyword>
<dbReference type="GO" id="GO:0009379">
    <property type="term" value="C:Holliday junction helicase complex"/>
    <property type="evidence" value="ECO:0007669"/>
    <property type="project" value="InterPro"/>
</dbReference>
<dbReference type="AlphaFoldDB" id="A0A6A7GCX5"/>
<dbReference type="GO" id="GO:0006281">
    <property type="term" value="P:DNA repair"/>
    <property type="evidence" value="ECO:0007669"/>
    <property type="project" value="UniProtKB-KW"/>
</dbReference>
<dbReference type="FunFam" id="2.40.50.140:FF:000083">
    <property type="entry name" value="Holliday junction ATP-dependent DNA helicase RuvA"/>
    <property type="match status" value="1"/>
</dbReference>
<dbReference type="GO" id="GO:0003677">
    <property type="term" value="F:DNA binding"/>
    <property type="evidence" value="ECO:0007669"/>
    <property type="project" value="UniProtKB-KW"/>
</dbReference>
<proteinExistence type="evidence at transcript level"/>
<feature type="domain" description="Helix-hairpin-helix DNA-binding motif class 1" evidence="6">
    <location>
        <begin position="73"/>
        <end position="92"/>
    </location>
</feature>
<organism evidence="7">
    <name type="scientific">Hirondellea gigas</name>
    <dbReference type="NCBI Taxonomy" id="1518452"/>
    <lineage>
        <taxon>Eukaryota</taxon>
        <taxon>Metazoa</taxon>
        <taxon>Ecdysozoa</taxon>
        <taxon>Arthropoda</taxon>
        <taxon>Crustacea</taxon>
        <taxon>Multicrustacea</taxon>
        <taxon>Malacostraca</taxon>
        <taxon>Eumalacostraca</taxon>
        <taxon>Peracarida</taxon>
        <taxon>Amphipoda</taxon>
        <taxon>Amphilochidea</taxon>
        <taxon>Lysianassida</taxon>
        <taxon>Lysianassidira</taxon>
        <taxon>Lysianassoidea</taxon>
        <taxon>Lysianassidae</taxon>
        <taxon>Hirondellea</taxon>
    </lineage>
</organism>
<dbReference type="NCBIfam" id="TIGR00084">
    <property type="entry name" value="ruvA"/>
    <property type="match status" value="1"/>
</dbReference>
<dbReference type="HAMAP" id="MF_00031">
    <property type="entry name" value="DNA_HJ_migration_RuvA"/>
    <property type="match status" value="1"/>
</dbReference>
<dbReference type="SUPFAM" id="SSF47781">
    <property type="entry name" value="RuvA domain 2-like"/>
    <property type="match status" value="1"/>
</dbReference>
<evidence type="ECO:0000313" key="7">
    <source>
        <dbReference type="EMBL" id="LAC28430.1"/>
    </source>
</evidence>
<evidence type="ECO:0000256" key="1">
    <source>
        <dbReference type="ARBA" id="ARBA00022490"/>
    </source>
</evidence>
<keyword evidence="4" id="KW-0233">DNA recombination</keyword>
<dbReference type="InterPro" id="IPR003583">
    <property type="entry name" value="Hlx-hairpin-Hlx_DNA-bd_motif"/>
</dbReference>
<dbReference type="CDD" id="cd14332">
    <property type="entry name" value="UBA_RuvA_C"/>
    <property type="match status" value="1"/>
</dbReference>
<name>A0A6A7GCX5_9CRUS</name>
<sequence>MIGRLRGILLEKQPPEVLLDVAGVGYEIQLPMSSFYPLPEVGQEAIIYTHFVVREDAQLLYGFADKHERAMFRLLIKVNGVGPKLALAILSGMSANEFVLCIRGEAVSQLVKLPGVGKKTAERLVVEMKDRLKKWVGADLLSPQADTTDSPSGLALTLNENNAKDEAVSALLALGYKPAMAEKCIRQVYSVGMGCEDLIRCALKSMV</sequence>
<evidence type="ECO:0000256" key="3">
    <source>
        <dbReference type="ARBA" id="ARBA00023125"/>
    </source>
</evidence>
<dbReference type="SUPFAM" id="SSF50249">
    <property type="entry name" value="Nucleic acid-binding proteins"/>
    <property type="match status" value="1"/>
</dbReference>
<feature type="domain" description="Helix-hairpin-helix DNA-binding motif class 1" evidence="6">
    <location>
        <begin position="108"/>
        <end position="127"/>
    </location>
</feature>
<keyword evidence="1" id="KW-0963">Cytoplasm</keyword>
<dbReference type="SUPFAM" id="SSF46929">
    <property type="entry name" value="DNA helicase RuvA subunit, C-terminal domain"/>
    <property type="match status" value="1"/>
</dbReference>
<dbReference type="InterPro" id="IPR013849">
    <property type="entry name" value="DNA_helicase_Holl-junc_RuvA_I"/>
</dbReference>
<dbReference type="GO" id="GO:0005524">
    <property type="term" value="F:ATP binding"/>
    <property type="evidence" value="ECO:0007669"/>
    <property type="project" value="InterPro"/>
</dbReference>